<feature type="transmembrane region" description="Helical" evidence="12">
    <location>
        <begin position="300"/>
        <end position="328"/>
    </location>
</feature>
<dbReference type="SUPFAM" id="SSF161070">
    <property type="entry name" value="SNF-like"/>
    <property type="match status" value="1"/>
</dbReference>
<evidence type="ECO:0000256" key="4">
    <source>
        <dbReference type="ARBA" id="ARBA00022692"/>
    </source>
</evidence>
<feature type="binding site" evidence="8">
    <location>
        <position position="350"/>
    </location>
    <ligand>
        <name>Na(+)</name>
        <dbReference type="ChEBI" id="CHEBI:29101"/>
        <label>1</label>
    </ligand>
</feature>
<keyword evidence="4 10" id="KW-0812">Transmembrane</keyword>
<feature type="transmembrane region" description="Helical" evidence="12">
    <location>
        <begin position="549"/>
        <end position="572"/>
    </location>
</feature>
<dbReference type="KEGG" id="cvn:111132912"/>
<feature type="transmembrane region" description="Helical" evidence="12">
    <location>
        <begin position="376"/>
        <end position="397"/>
    </location>
</feature>
<dbReference type="PANTHER" id="PTHR11616">
    <property type="entry name" value="SODIUM/CHLORIDE DEPENDENT TRANSPORTER"/>
    <property type="match status" value="1"/>
</dbReference>
<evidence type="ECO:0000256" key="6">
    <source>
        <dbReference type="ARBA" id="ARBA00023136"/>
    </source>
</evidence>
<keyword evidence="9" id="KW-1015">Disulfide bond</keyword>
<dbReference type="PROSITE" id="PS00610">
    <property type="entry name" value="NA_NEUROTRAN_SYMP_1"/>
    <property type="match status" value="1"/>
</dbReference>
<feature type="transmembrane region" description="Helical" evidence="12">
    <location>
        <begin position="130"/>
        <end position="157"/>
    </location>
</feature>
<keyword evidence="8" id="KW-0915">Sodium</keyword>
<feature type="transmembrane region" description="Helical" evidence="12">
    <location>
        <begin position="476"/>
        <end position="497"/>
    </location>
</feature>
<reference evidence="14" key="1">
    <citation type="submission" date="2025-08" db="UniProtKB">
        <authorList>
            <consortium name="RefSeq"/>
        </authorList>
    </citation>
    <scope>IDENTIFICATION</scope>
    <source>
        <tissue evidence="14">Whole sample</tissue>
    </source>
</reference>
<feature type="region of interest" description="Disordered" evidence="11">
    <location>
        <begin position="630"/>
        <end position="661"/>
    </location>
</feature>
<feature type="binding site" evidence="8">
    <location>
        <position position="67"/>
    </location>
    <ligand>
        <name>Na(+)</name>
        <dbReference type="ChEBI" id="CHEBI:29101"/>
        <label>1</label>
    </ligand>
</feature>
<feature type="region of interest" description="Disordered" evidence="11">
    <location>
        <begin position="17"/>
        <end position="46"/>
    </location>
</feature>
<protein>
    <recommendedName>
        <fullName evidence="10">Transporter</fullName>
    </recommendedName>
</protein>
<keyword evidence="3 10" id="KW-0813">Transport</keyword>
<feature type="binding site" evidence="8">
    <location>
        <position position="64"/>
    </location>
    <ligand>
        <name>Na(+)</name>
        <dbReference type="ChEBI" id="CHEBI:29101"/>
        <label>1</label>
    </ligand>
</feature>
<dbReference type="Pfam" id="PF00209">
    <property type="entry name" value="SNF"/>
    <property type="match status" value="1"/>
</dbReference>
<keyword evidence="13" id="KW-1185">Reference proteome</keyword>
<dbReference type="PRINTS" id="PR00176">
    <property type="entry name" value="NANEUSMPORT"/>
</dbReference>
<feature type="transmembrane region" description="Helical" evidence="12">
    <location>
        <begin position="509"/>
        <end position="528"/>
    </location>
</feature>
<evidence type="ECO:0000256" key="1">
    <source>
        <dbReference type="ARBA" id="ARBA00004141"/>
    </source>
</evidence>
<keyword evidence="7" id="KW-0325">Glycoprotein</keyword>
<keyword evidence="8" id="KW-0479">Metal-binding</keyword>
<feature type="transmembrane region" description="Helical" evidence="12">
    <location>
        <begin position="592"/>
        <end position="613"/>
    </location>
</feature>
<evidence type="ECO:0000256" key="11">
    <source>
        <dbReference type="SAM" id="MobiDB-lite"/>
    </source>
</evidence>
<keyword evidence="6 12" id="KW-0472">Membrane</keyword>
<feature type="transmembrane region" description="Helical" evidence="12">
    <location>
        <begin position="85"/>
        <end position="109"/>
    </location>
</feature>
<dbReference type="GO" id="GO:0015179">
    <property type="term" value="F:L-amino acid transmembrane transporter activity"/>
    <property type="evidence" value="ECO:0007669"/>
    <property type="project" value="TreeGrafter"/>
</dbReference>
<dbReference type="GO" id="GO:0005283">
    <property type="term" value="F:amino acid:sodium symporter activity"/>
    <property type="evidence" value="ECO:0007669"/>
    <property type="project" value="TreeGrafter"/>
</dbReference>
<sequence>MTGGNYDLWDKKAPAVQGTKGSYSDGNGPVVSANGSSNTLDIDEGEEDRGQWGSKWEFILSCIGLSVGLGNVWRFPYLAYDNGGAAFVIAYLILQFLIGKPMYFMELVMGQFSGKGPTAVWNMNPSAKGIGVSMMLISLVVAIYYNVIMAYTLFYFFSSMQETLPWTQCKPEWYALGCVEQTTKNIPYCSYNMTENFMLYTNQSKPCRCYENSTFHQSSYFAQYDFNCTNTTWKGDKPVAVAQLFFDKDVIEKTDTLAADEMGPPLWRLALCLLLSWIIVVCCLIKGVKSSGKVVYFTATFPYVILLILLVRGATLDGAIDGVIYFIVPEWSRLLDLKVWVAAAGQMFFSLSVSFGGIIMFGSYNKFKNNVYGDAMLIAVMDVVTSLIAGFVIFTTFGGMAKKIGVDVQDVAKSGYGLAFVAYPEALSQLPVSQLWSVLFFFMLFTLGLDSEFALLETFLTCIQDEFPSTRKYKSYMCVGMGIICFFLALPCVTPAGDYVVTIMDHFGADFSVLFVAACECIAVMWVYGARRFVRDVEYMLGYPPKPTYYWLFCWVICAPILIALLFIYRMVQYKPLEISDGVPYPQYAQTIGWILTCFVMCPIPITFIYKIITAKGSIMERLRSIMQPNDSWGPNDGSDKYALSPQQREGKYGVDNPGHI</sequence>
<dbReference type="Proteomes" id="UP000694844">
    <property type="component" value="Chromosome 5"/>
</dbReference>
<dbReference type="InterPro" id="IPR000175">
    <property type="entry name" value="Na/ntran_symport"/>
</dbReference>
<feature type="transmembrane region" description="Helical" evidence="12">
    <location>
        <begin position="266"/>
        <end position="288"/>
    </location>
</feature>
<dbReference type="PANTHER" id="PTHR11616:SF321">
    <property type="entry name" value="SODIUM-DEPENDENT NUTRIENT AMINO ACID TRANSPORTER 1-RELATED"/>
    <property type="match status" value="1"/>
</dbReference>
<feature type="binding site" evidence="8">
    <location>
        <position position="71"/>
    </location>
    <ligand>
        <name>Na(+)</name>
        <dbReference type="ChEBI" id="CHEBI:29101"/>
        <label>1</label>
    </ligand>
</feature>
<name>A0A8B8E7D7_CRAVI</name>
<dbReference type="GeneID" id="111132912"/>
<comment type="subcellular location">
    <subcellularLocation>
        <location evidence="1">Membrane</location>
        <topology evidence="1">Multi-pass membrane protein</topology>
    </subcellularLocation>
</comment>
<evidence type="ECO:0000256" key="3">
    <source>
        <dbReference type="ARBA" id="ARBA00022448"/>
    </source>
</evidence>
<gene>
    <name evidence="14" type="primary">LOC111132912</name>
</gene>
<evidence type="ECO:0000256" key="7">
    <source>
        <dbReference type="ARBA" id="ARBA00023180"/>
    </source>
</evidence>
<evidence type="ECO:0000256" key="9">
    <source>
        <dbReference type="PIRSR" id="PIRSR600175-2"/>
    </source>
</evidence>
<dbReference type="GO" id="GO:0089718">
    <property type="term" value="P:amino acid import across plasma membrane"/>
    <property type="evidence" value="ECO:0007669"/>
    <property type="project" value="TreeGrafter"/>
</dbReference>
<dbReference type="GO" id="GO:0005886">
    <property type="term" value="C:plasma membrane"/>
    <property type="evidence" value="ECO:0007669"/>
    <property type="project" value="TreeGrafter"/>
</dbReference>
<feature type="binding site" evidence="8">
    <location>
        <position position="451"/>
    </location>
    <ligand>
        <name>Na(+)</name>
        <dbReference type="ChEBI" id="CHEBI:29101"/>
        <label>1</label>
    </ligand>
</feature>
<proteinExistence type="inferred from homology"/>
<feature type="binding site" evidence="8">
    <location>
        <position position="450"/>
    </location>
    <ligand>
        <name>Na(+)</name>
        <dbReference type="ChEBI" id="CHEBI:29101"/>
        <label>1</label>
    </ligand>
</feature>
<feature type="disulfide bond" evidence="9">
    <location>
        <begin position="169"/>
        <end position="178"/>
    </location>
</feature>
<feature type="transmembrane region" description="Helical" evidence="12">
    <location>
        <begin position="340"/>
        <end position="364"/>
    </location>
</feature>
<evidence type="ECO:0000313" key="14">
    <source>
        <dbReference type="RefSeq" id="XP_022336552.1"/>
    </source>
</evidence>
<feature type="transmembrane region" description="Helical" evidence="12">
    <location>
        <begin position="435"/>
        <end position="456"/>
    </location>
</feature>
<dbReference type="RefSeq" id="XP_022336552.1">
    <property type="nucleotide sequence ID" value="XM_022480844.1"/>
</dbReference>
<evidence type="ECO:0000313" key="13">
    <source>
        <dbReference type="Proteomes" id="UP000694844"/>
    </source>
</evidence>
<evidence type="ECO:0000256" key="5">
    <source>
        <dbReference type="ARBA" id="ARBA00022989"/>
    </source>
</evidence>
<keyword evidence="5 12" id="KW-1133">Transmembrane helix</keyword>
<dbReference type="AlphaFoldDB" id="A0A8B8E7D7"/>
<evidence type="ECO:0000256" key="12">
    <source>
        <dbReference type="SAM" id="Phobius"/>
    </source>
</evidence>
<dbReference type="GO" id="GO:0046872">
    <property type="term" value="F:metal ion binding"/>
    <property type="evidence" value="ECO:0007669"/>
    <property type="project" value="UniProtKB-KW"/>
</dbReference>
<keyword evidence="10" id="KW-0769">Symport</keyword>
<accession>A0A8B8E7D7</accession>
<feature type="binding site" evidence="8">
    <location>
        <position position="447"/>
    </location>
    <ligand>
        <name>Na(+)</name>
        <dbReference type="ChEBI" id="CHEBI:29101"/>
        <label>1</label>
    </ligand>
</feature>
<organism evidence="13 14">
    <name type="scientific">Crassostrea virginica</name>
    <name type="common">Eastern oyster</name>
    <dbReference type="NCBI Taxonomy" id="6565"/>
    <lineage>
        <taxon>Eukaryota</taxon>
        <taxon>Metazoa</taxon>
        <taxon>Spiralia</taxon>
        <taxon>Lophotrochozoa</taxon>
        <taxon>Mollusca</taxon>
        <taxon>Bivalvia</taxon>
        <taxon>Autobranchia</taxon>
        <taxon>Pteriomorphia</taxon>
        <taxon>Ostreida</taxon>
        <taxon>Ostreoidea</taxon>
        <taxon>Ostreidae</taxon>
        <taxon>Crassostrea</taxon>
    </lineage>
</organism>
<evidence type="ECO:0000256" key="2">
    <source>
        <dbReference type="ARBA" id="ARBA00006459"/>
    </source>
</evidence>
<dbReference type="PROSITE" id="PS50267">
    <property type="entry name" value="NA_NEUROTRAN_SYMP_3"/>
    <property type="match status" value="1"/>
</dbReference>
<evidence type="ECO:0000256" key="8">
    <source>
        <dbReference type="PIRSR" id="PIRSR600175-1"/>
    </source>
</evidence>
<dbReference type="InterPro" id="IPR037272">
    <property type="entry name" value="SNS_sf"/>
</dbReference>
<dbReference type="OrthoDB" id="6581954at2759"/>
<dbReference type="NCBIfam" id="NF037979">
    <property type="entry name" value="Na_transp"/>
    <property type="match status" value="1"/>
</dbReference>
<evidence type="ECO:0000256" key="10">
    <source>
        <dbReference type="RuleBase" id="RU003732"/>
    </source>
</evidence>
<comment type="similarity">
    <text evidence="2 10">Belongs to the sodium:neurotransmitter symporter (SNF) (TC 2.A.22) family.</text>
</comment>